<proteinExistence type="predicted"/>
<organism evidence="1 2">
    <name type="scientific">Musca domestica</name>
    <name type="common">House fly</name>
    <dbReference type="NCBI Taxonomy" id="7370"/>
    <lineage>
        <taxon>Eukaryota</taxon>
        <taxon>Metazoa</taxon>
        <taxon>Ecdysozoa</taxon>
        <taxon>Arthropoda</taxon>
        <taxon>Hexapoda</taxon>
        <taxon>Insecta</taxon>
        <taxon>Pterygota</taxon>
        <taxon>Neoptera</taxon>
        <taxon>Endopterygota</taxon>
        <taxon>Diptera</taxon>
        <taxon>Brachycera</taxon>
        <taxon>Muscomorpha</taxon>
        <taxon>Muscoidea</taxon>
        <taxon>Muscidae</taxon>
        <taxon>Musca</taxon>
    </lineage>
</organism>
<dbReference type="Gene3D" id="3.30.420.10">
    <property type="entry name" value="Ribonuclease H-like superfamily/Ribonuclease H"/>
    <property type="match status" value="1"/>
</dbReference>
<protein>
    <submittedName>
        <fullName evidence="2">Uncharacterized protein LOC131803224</fullName>
    </submittedName>
</protein>
<dbReference type="RefSeq" id="XP_058980313.1">
    <property type="nucleotide sequence ID" value="XM_059124330.1"/>
</dbReference>
<name>A0ABM3V3E6_MUSDO</name>
<accession>A0ABM3V3E6</accession>
<gene>
    <name evidence="2" type="primary">LOC131803224</name>
</gene>
<evidence type="ECO:0000313" key="2">
    <source>
        <dbReference type="RefSeq" id="XP_058980313.1"/>
    </source>
</evidence>
<keyword evidence="1" id="KW-1185">Reference proteome</keyword>
<dbReference type="GeneID" id="131803224"/>
<sequence length="163" mass="19026">MIAQYVGGNHRHWDQHLPEIAFAVNTSVHESTKSAAAEILFGRNLANSGTNYTEHPMFSPLGGDNWKEIWKKAKENNEKSSERQRHHYSLRRKKWTPPIRFLVWRRERPQSSAVEKFTHKLAEKFSGPYTVTGIIHGNIVEIIDDKERKIKVHIQDLKNVYQI</sequence>
<dbReference type="InterPro" id="IPR036397">
    <property type="entry name" value="RNaseH_sf"/>
</dbReference>
<dbReference type="Proteomes" id="UP001652621">
    <property type="component" value="Unplaced"/>
</dbReference>
<reference evidence="2" key="1">
    <citation type="submission" date="2025-08" db="UniProtKB">
        <authorList>
            <consortium name="RefSeq"/>
        </authorList>
    </citation>
    <scope>IDENTIFICATION</scope>
    <source>
        <strain evidence="2">Aabys</strain>
        <tissue evidence="2">Whole body</tissue>
    </source>
</reference>
<evidence type="ECO:0000313" key="1">
    <source>
        <dbReference type="Proteomes" id="UP001652621"/>
    </source>
</evidence>